<name>A0A0F4ZFG0_9PEZI</name>
<dbReference type="Proteomes" id="UP000033483">
    <property type="component" value="Unassembled WGS sequence"/>
</dbReference>
<dbReference type="Gene3D" id="3.40.50.720">
    <property type="entry name" value="NAD(P)-binding Rossmann-like Domain"/>
    <property type="match status" value="1"/>
</dbReference>
<dbReference type="PROSITE" id="PS00061">
    <property type="entry name" value="ADH_SHORT"/>
    <property type="match status" value="1"/>
</dbReference>
<comment type="caution">
    <text evidence="5">The sequence shown here is derived from an EMBL/GenBank/DDBJ whole genome shotgun (WGS) entry which is preliminary data.</text>
</comment>
<dbReference type="Pfam" id="PF00106">
    <property type="entry name" value="adh_short"/>
    <property type="match status" value="1"/>
</dbReference>
<dbReference type="GO" id="GO:0016616">
    <property type="term" value="F:oxidoreductase activity, acting on the CH-OH group of donors, NAD or NADP as acceptor"/>
    <property type="evidence" value="ECO:0007669"/>
    <property type="project" value="TreeGrafter"/>
</dbReference>
<proteinExistence type="inferred from homology"/>
<dbReference type="SUPFAM" id="SSF51735">
    <property type="entry name" value="NAD(P)-binding Rossmann-fold domains"/>
    <property type="match status" value="1"/>
</dbReference>
<dbReference type="AlphaFoldDB" id="A0A0F4ZFG0"/>
<gene>
    <name evidence="5" type="ORF">TD95_005020</name>
</gene>
<evidence type="ECO:0000256" key="4">
    <source>
        <dbReference type="SAM" id="Phobius"/>
    </source>
</evidence>
<accession>A0A0F4ZFG0</accession>
<evidence type="ECO:0000256" key="1">
    <source>
        <dbReference type="ARBA" id="ARBA00006484"/>
    </source>
</evidence>
<feature type="non-terminal residue" evidence="5">
    <location>
        <position position="1"/>
    </location>
</feature>
<keyword evidence="4" id="KW-0472">Membrane</keyword>
<dbReference type="PANTHER" id="PTHR24322">
    <property type="entry name" value="PKSB"/>
    <property type="match status" value="1"/>
</dbReference>
<feature type="transmembrane region" description="Helical" evidence="4">
    <location>
        <begin position="25"/>
        <end position="43"/>
    </location>
</feature>
<dbReference type="InterPro" id="IPR002347">
    <property type="entry name" value="SDR_fam"/>
</dbReference>
<keyword evidence="3" id="KW-0560">Oxidoreductase</keyword>
<evidence type="ECO:0000313" key="6">
    <source>
        <dbReference type="Proteomes" id="UP000033483"/>
    </source>
</evidence>
<keyword evidence="6" id="KW-1185">Reference proteome</keyword>
<dbReference type="PRINTS" id="PR00081">
    <property type="entry name" value="GDHRDH"/>
</dbReference>
<keyword evidence="4" id="KW-1133">Transmembrane helix</keyword>
<dbReference type="PANTHER" id="PTHR24322:SF736">
    <property type="entry name" value="RETINOL DEHYDROGENASE 10"/>
    <property type="match status" value="1"/>
</dbReference>
<comment type="similarity">
    <text evidence="1">Belongs to the short-chain dehydrogenases/reductases (SDR) family.</text>
</comment>
<protein>
    <submittedName>
        <fullName evidence="5">Uncharacterized protein</fullName>
    </submittedName>
</protein>
<sequence>GLVKSLHASTICGVPPISAFLTSPITYAVLAAALSATVALYLINAWLNSRFLNNATVAAFDWDREIVVVTGGAGGIGGKTVLQLAKNRGTRVVVLDIIGLTYEKPDNVFYYRCDLTKYDELQAVAAQIRNDVGNPTVIVANAGICRGKSLLVAEPRDIQMTFGVNVIGLIWTIKTFLPHLVATNHGHILIMSSQTAFHTTAGGTDYSASKAATVSIYEGLHTELKHTYGARAVRVSVLKPSHVQTEMFKGIQSVPGMASITADALAQRVVQVLYSGRSQDLFVPQMMSFSTVIRSLPQWCRVLLQDMTASAFVNLDPHDPTTKS</sequence>
<organism evidence="5 6">
    <name type="scientific">Thielaviopsis punctulata</name>
    <dbReference type="NCBI Taxonomy" id="72032"/>
    <lineage>
        <taxon>Eukaryota</taxon>
        <taxon>Fungi</taxon>
        <taxon>Dikarya</taxon>
        <taxon>Ascomycota</taxon>
        <taxon>Pezizomycotina</taxon>
        <taxon>Sordariomycetes</taxon>
        <taxon>Hypocreomycetidae</taxon>
        <taxon>Microascales</taxon>
        <taxon>Ceratocystidaceae</taxon>
        <taxon>Thielaviopsis</taxon>
    </lineage>
</organism>
<reference evidence="5 6" key="1">
    <citation type="submission" date="2015-03" db="EMBL/GenBank/DDBJ databases">
        <authorList>
            <person name="Radwan O."/>
            <person name="Al-Naeli F.A."/>
            <person name="Rendon G.A."/>
            <person name="Fields C."/>
        </authorList>
    </citation>
    <scope>NUCLEOTIDE SEQUENCE [LARGE SCALE GENOMIC DNA]</scope>
    <source>
        <strain evidence="5">CR-DP1</strain>
    </source>
</reference>
<dbReference type="OrthoDB" id="10253736at2759"/>
<evidence type="ECO:0000256" key="3">
    <source>
        <dbReference type="ARBA" id="ARBA00023002"/>
    </source>
</evidence>
<keyword evidence="4" id="KW-0812">Transmembrane</keyword>
<dbReference type="InterPro" id="IPR020904">
    <property type="entry name" value="Sc_DH/Rdtase_CS"/>
</dbReference>
<evidence type="ECO:0000313" key="5">
    <source>
        <dbReference type="EMBL" id="KKA29329.1"/>
    </source>
</evidence>
<dbReference type="EMBL" id="LAEV01000896">
    <property type="protein sequence ID" value="KKA29329.1"/>
    <property type="molecule type" value="Genomic_DNA"/>
</dbReference>
<dbReference type="InterPro" id="IPR036291">
    <property type="entry name" value="NAD(P)-bd_dom_sf"/>
</dbReference>
<evidence type="ECO:0000256" key="2">
    <source>
        <dbReference type="ARBA" id="ARBA00022857"/>
    </source>
</evidence>
<keyword evidence="2" id="KW-0521">NADP</keyword>